<dbReference type="SUPFAM" id="SSF53383">
    <property type="entry name" value="PLP-dependent transferases"/>
    <property type="match status" value="1"/>
</dbReference>
<dbReference type="EMBL" id="CP000860">
    <property type="protein sequence ID" value="ACA59099.1"/>
    <property type="molecule type" value="Genomic_DNA"/>
</dbReference>
<name>B1I297_DESAP</name>
<dbReference type="OrthoDB" id="9764766at2"/>
<dbReference type="PANTHER" id="PTHR46658">
    <property type="entry name" value="CYS OR MET METABOLISM PYRIDOXAL-PHOSPHATE-DEPENDENT ENZYME"/>
    <property type="match status" value="1"/>
</dbReference>
<dbReference type="STRING" id="477974.Daud_0558"/>
<dbReference type="Gene3D" id="3.90.1150.60">
    <property type="entry name" value="Methioning gamme-lyase, C-terminal domain"/>
    <property type="match status" value="1"/>
</dbReference>
<reference evidence="1 2" key="2">
    <citation type="journal article" date="2008" name="Science">
        <title>Environmental genomics reveals a single-species ecosystem deep within Earth.</title>
        <authorList>
            <person name="Chivian D."/>
            <person name="Brodie E.L."/>
            <person name="Alm E.J."/>
            <person name="Culley D.E."/>
            <person name="Dehal P.S."/>
            <person name="Desantis T.Z."/>
            <person name="Gihring T.M."/>
            <person name="Lapidus A."/>
            <person name="Lin L.H."/>
            <person name="Lowry S.R."/>
            <person name="Moser D.P."/>
            <person name="Richardson P.M."/>
            <person name="Southam G."/>
            <person name="Wanger G."/>
            <person name="Pratt L.M."/>
            <person name="Andersen G.L."/>
            <person name="Hazen T.C."/>
            <person name="Brockman F.J."/>
            <person name="Arkin A.P."/>
            <person name="Onstott T.C."/>
        </authorList>
    </citation>
    <scope>NUCLEOTIDE SEQUENCE [LARGE SCALE GENOMIC DNA]</scope>
    <source>
        <strain evidence="1 2">MP104C</strain>
    </source>
</reference>
<dbReference type="InterPro" id="IPR015421">
    <property type="entry name" value="PyrdxlP-dep_Trfase_major"/>
</dbReference>
<dbReference type="InterPro" id="IPR015424">
    <property type="entry name" value="PyrdxlP-dep_Trfase"/>
</dbReference>
<proteinExistence type="predicted"/>
<dbReference type="Proteomes" id="UP000008544">
    <property type="component" value="Chromosome"/>
</dbReference>
<dbReference type="KEGG" id="dau:Daud_0558"/>
<dbReference type="Pfam" id="PF06838">
    <property type="entry name" value="Met_gamma_lyase"/>
    <property type="match status" value="1"/>
</dbReference>
<protein>
    <submittedName>
        <fullName evidence="1">Aluminium resistance family protein</fullName>
    </submittedName>
</protein>
<evidence type="ECO:0000313" key="2">
    <source>
        <dbReference type="Proteomes" id="UP000008544"/>
    </source>
</evidence>
<dbReference type="HOGENOM" id="CLU_037803_3_0_9"/>
<keyword evidence="2" id="KW-1185">Reference proteome</keyword>
<dbReference type="AlphaFoldDB" id="B1I297"/>
<dbReference type="PANTHER" id="PTHR46658:SF1">
    <property type="entry name" value="CYS OR MET METABOLISM PYRIDOXAL-PHOSPHATE-DEPENDENT ENZYME"/>
    <property type="match status" value="1"/>
</dbReference>
<dbReference type="Gene3D" id="3.40.640.10">
    <property type="entry name" value="Type I PLP-dependent aspartate aminotransferase-like (Major domain)"/>
    <property type="match status" value="1"/>
</dbReference>
<gene>
    <name evidence="1" type="ordered locus">Daud_0558</name>
</gene>
<reference evidence="2" key="1">
    <citation type="submission" date="2007-10" db="EMBL/GenBank/DDBJ databases">
        <title>Complete sequence of chromosome of Desulforudis audaxviator MP104C.</title>
        <authorList>
            <person name="Copeland A."/>
            <person name="Lucas S."/>
            <person name="Lapidus A."/>
            <person name="Barry K."/>
            <person name="Glavina del Rio T."/>
            <person name="Dalin E."/>
            <person name="Tice H."/>
            <person name="Bruce D."/>
            <person name="Pitluck S."/>
            <person name="Lowry S.R."/>
            <person name="Larimer F."/>
            <person name="Land M.L."/>
            <person name="Hauser L."/>
            <person name="Kyrpides N."/>
            <person name="Ivanova N.N."/>
            <person name="Richardson P."/>
        </authorList>
    </citation>
    <scope>NUCLEOTIDE SEQUENCE [LARGE SCALE GENOMIC DNA]</scope>
    <source>
        <strain evidence="2">MP104C</strain>
    </source>
</reference>
<dbReference type="eggNOG" id="COG4100">
    <property type="taxonomic scope" value="Bacteria"/>
</dbReference>
<dbReference type="InterPro" id="IPR009651">
    <property type="entry name" value="Met_g_lyase_put"/>
</dbReference>
<sequence>MSDSRGPSQEGPLAEKRMNDRLLMLADEVEQEITGVCREIEKTAFFNHQKVLAAFHEQRVSEAHFRGTTGYGYGDLGREVLERVWARIFGAESALVRLQIVSGTHALAVGLFGLCRPGDELVAVGKPYDTLERVIGIREAPGSLAEMGVSYRQVDLSPDGEPDPEGLLAALGPRTRVILLQRSRGYEWRSPLHLEAMARLIDAVKLRFPRVCVVVDNCYGEFVETREPCQVGADLVCGSLIKNPGGGLAPSGGYLAGSAECVELAAARLTAPGLGRAVGASLGDLRLLFQGLYLAPHFVAEALKGAVFAARLFERLGYEVRPGFADRRTDIVQAIRLGTAERVVAFCRGIQKASPVDAHAVPEPAPLPGYRDGVVMAAGTFVQGASLELSADAPLREPFAVYLQGGFSREYVKLGVLAAARELEASGGPSISR</sequence>
<evidence type="ECO:0000313" key="1">
    <source>
        <dbReference type="EMBL" id="ACA59099.1"/>
    </source>
</evidence>
<organism evidence="1 2">
    <name type="scientific">Desulforudis audaxviator (strain MP104C)</name>
    <dbReference type="NCBI Taxonomy" id="477974"/>
    <lineage>
        <taxon>Bacteria</taxon>
        <taxon>Bacillati</taxon>
        <taxon>Bacillota</taxon>
        <taxon>Clostridia</taxon>
        <taxon>Thermoanaerobacterales</taxon>
        <taxon>Candidatus Desulforudaceae</taxon>
        <taxon>Candidatus Desulforudis</taxon>
    </lineage>
</organism>
<accession>B1I297</accession>